<dbReference type="InterPro" id="IPR004127">
    <property type="entry name" value="Prefoldin_subunit_alpha"/>
</dbReference>
<reference evidence="3 4" key="1">
    <citation type="submission" date="2021-04" db="EMBL/GenBank/DDBJ databases">
        <authorList>
            <person name="Bliznina A."/>
        </authorList>
    </citation>
    <scope>NUCLEOTIDE SEQUENCE [LARGE SCALE GENOMIC DNA]</scope>
</reference>
<dbReference type="InterPro" id="IPR011599">
    <property type="entry name" value="PFD_alpha_archaea"/>
</dbReference>
<gene>
    <name evidence="3" type="ORF">OKIOD_LOCUS880</name>
</gene>
<dbReference type="PANTHER" id="PTHR12674:SF2">
    <property type="entry name" value="PREFOLDIN SUBUNIT 5"/>
    <property type="match status" value="1"/>
</dbReference>
<name>A0ABN7RQJ9_OIKDI</name>
<dbReference type="InterPro" id="IPR009053">
    <property type="entry name" value="Prefoldin"/>
</dbReference>
<feature type="region of interest" description="Disordered" evidence="2">
    <location>
        <begin position="1"/>
        <end position="32"/>
    </location>
</feature>
<proteinExistence type="inferred from homology"/>
<evidence type="ECO:0000313" key="3">
    <source>
        <dbReference type="EMBL" id="CAG5079688.1"/>
    </source>
</evidence>
<dbReference type="Gene3D" id="1.10.287.370">
    <property type="match status" value="1"/>
</dbReference>
<dbReference type="NCBIfam" id="TIGR00293">
    <property type="entry name" value="prefoldin subunit alpha"/>
    <property type="match status" value="1"/>
</dbReference>
<accession>A0ABN7RQJ9</accession>
<dbReference type="SUPFAM" id="SSF46579">
    <property type="entry name" value="Prefoldin"/>
    <property type="match status" value="1"/>
</dbReference>
<evidence type="ECO:0000313" key="4">
    <source>
        <dbReference type="Proteomes" id="UP001158576"/>
    </source>
</evidence>
<evidence type="ECO:0000256" key="1">
    <source>
        <dbReference type="ARBA" id="ARBA00010048"/>
    </source>
</evidence>
<dbReference type="PANTHER" id="PTHR12674">
    <property type="entry name" value="PREFOLDIN SUBUNIT 5"/>
    <property type="match status" value="1"/>
</dbReference>
<protein>
    <submittedName>
        <fullName evidence="3">Oidioi.mRNA.OKI2018_I69.PAR.g9322.t1.cds</fullName>
    </submittedName>
</protein>
<keyword evidence="4" id="KW-1185">Reference proteome</keyword>
<organism evidence="3 4">
    <name type="scientific">Oikopleura dioica</name>
    <name type="common">Tunicate</name>
    <dbReference type="NCBI Taxonomy" id="34765"/>
    <lineage>
        <taxon>Eukaryota</taxon>
        <taxon>Metazoa</taxon>
        <taxon>Chordata</taxon>
        <taxon>Tunicata</taxon>
        <taxon>Appendicularia</taxon>
        <taxon>Copelata</taxon>
        <taxon>Oikopleuridae</taxon>
        <taxon>Oikopleura</taxon>
    </lineage>
</organism>
<dbReference type="EMBL" id="OU015568">
    <property type="protein sequence ID" value="CAG5079688.1"/>
    <property type="molecule type" value="Genomic_DNA"/>
</dbReference>
<dbReference type="Proteomes" id="UP001158576">
    <property type="component" value="Chromosome PAR"/>
</dbReference>
<comment type="similarity">
    <text evidence="1">Belongs to the prefoldin subunit alpha family.</text>
</comment>
<evidence type="ECO:0000256" key="2">
    <source>
        <dbReference type="SAM" id="MobiDB-lite"/>
    </source>
</evidence>
<sequence>MDTWTAEENAVEVSAAPEQAPEEAPKQKSINASELSIPQLQQLGKRVHAESQQLNAAVGSLKSAGTNYVGSKMAVSDWKAAKERNDLDIFVPYTNLLFVRGKIDVEAPMLVELGAGVLMEKNDEQTIEFFEKRLQMVSGSLNKVGNQLQQKQFAKMAIGKEIEQKMKNMQLYNKIYE</sequence>
<dbReference type="CDD" id="cd23157">
    <property type="entry name" value="Prefoldin_5"/>
    <property type="match status" value="1"/>
</dbReference>
<dbReference type="Pfam" id="PF02996">
    <property type="entry name" value="Prefoldin"/>
    <property type="match status" value="1"/>
</dbReference>